<dbReference type="Gene3D" id="3.90.79.10">
    <property type="entry name" value="Nucleoside Triphosphate Pyrophosphohydrolase"/>
    <property type="match status" value="1"/>
</dbReference>
<proteinExistence type="predicted"/>
<dbReference type="InterPro" id="IPR015797">
    <property type="entry name" value="NUDIX_hydrolase-like_dom_sf"/>
</dbReference>
<dbReference type="PROSITE" id="PS51462">
    <property type="entry name" value="NUDIX"/>
    <property type="match status" value="1"/>
</dbReference>
<reference evidence="8 9" key="1">
    <citation type="submission" date="2020-12" db="EMBL/GenBank/DDBJ databases">
        <title>Metabolic potential, ecology and presence of endohyphal bacteria is reflected in genomic diversity of Mucoromycotina.</title>
        <authorList>
            <person name="Muszewska A."/>
            <person name="Okrasinska A."/>
            <person name="Steczkiewicz K."/>
            <person name="Drgas O."/>
            <person name="Orlowska M."/>
            <person name="Perlinska-Lenart U."/>
            <person name="Aleksandrzak-Piekarczyk T."/>
            <person name="Szatraj K."/>
            <person name="Zielenkiewicz U."/>
            <person name="Pilsyk S."/>
            <person name="Malc E."/>
            <person name="Mieczkowski P."/>
            <person name="Kruszewska J.S."/>
            <person name="Biernat P."/>
            <person name="Pawlowska J."/>
        </authorList>
    </citation>
    <scope>NUCLEOTIDE SEQUENCE [LARGE SCALE GENOMIC DNA]</scope>
    <source>
        <strain evidence="8 9">CBS 142.35</strain>
    </source>
</reference>
<keyword evidence="4" id="KW-0378">Hydrolase</keyword>
<keyword evidence="5" id="KW-0460">Magnesium</keyword>
<dbReference type="InterPro" id="IPR000086">
    <property type="entry name" value="NUDIX_hydrolase_dom"/>
</dbReference>
<keyword evidence="9" id="KW-1185">Reference proteome</keyword>
<dbReference type="InterPro" id="IPR045121">
    <property type="entry name" value="CoAse"/>
</dbReference>
<dbReference type="GO" id="GO:0046872">
    <property type="term" value="F:metal ion binding"/>
    <property type="evidence" value="ECO:0007669"/>
    <property type="project" value="UniProtKB-KW"/>
</dbReference>
<dbReference type="CDD" id="cd03426">
    <property type="entry name" value="NUDIX_CoAse_Nudt7"/>
    <property type="match status" value="1"/>
</dbReference>
<evidence type="ECO:0000256" key="5">
    <source>
        <dbReference type="ARBA" id="ARBA00022842"/>
    </source>
</evidence>
<dbReference type="SUPFAM" id="SSF55811">
    <property type="entry name" value="Nudix"/>
    <property type="match status" value="1"/>
</dbReference>
<evidence type="ECO:0000259" key="7">
    <source>
        <dbReference type="PROSITE" id="PS51462"/>
    </source>
</evidence>
<sequence length="209" mass="23762">MSASRAALTLDTQTLLLFSRRLLNCPKYKFGYKSNVKDAAVLMPLCTVDGQSSVLFTVRNLNMRSHRGEISFPGGKADIEDPSLEHTALRETQEEVGIDPSSIDILGSYSPLPNYNGSLRVHSYLGFIRNPLDPNLLKYNEDEVSTVFTLPLEYLARKDVREIRKFRETKQKYPVFKVPKHIEGEGEIWGLTSFILDGILRKIIPERYP</sequence>
<dbReference type="EMBL" id="JAEPRB010000020">
    <property type="protein sequence ID" value="KAG2226067.1"/>
    <property type="molecule type" value="Genomic_DNA"/>
</dbReference>
<protein>
    <recommendedName>
        <fullName evidence="7">Nudix hydrolase domain-containing protein</fullName>
    </recommendedName>
</protein>
<evidence type="ECO:0000256" key="3">
    <source>
        <dbReference type="ARBA" id="ARBA00022723"/>
    </source>
</evidence>
<dbReference type="Pfam" id="PF00293">
    <property type="entry name" value="NUDIX"/>
    <property type="match status" value="1"/>
</dbReference>
<dbReference type="PANTHER" id="PTHR12992:SF11">
    <property type="entry name" value="MITOCHONDRIAL COENZYME A DIPHOSPHATASE NUDT8"/>
    <property type="match status" value="1"/>
</dbReference>
<dbReference type="Proteomes" id="UP000646827">
    <property type="component" value="Unassembled WGS sequence"/>
</dbReference>
<evidence type="ECO:0000256" key="4">
    <source>
        <dbReference type="ARBA" id="ARBA00022801"/>
    </source>
</evidence>
<evidence type="ECO:0000313" key="8">
    <source>
        <dbReference type="EMBL" id="KAG2226067.1"/>
    </source>
</evidence>
<dbReference type="PANTHER" id="PTHR12992">
    <property type="entry name" value="NUDIX HYDROLASE"/>
    <property type="match status" value="1"/>
</dbReference>
<evidence type="ECO:0000313" key="9">
    <source>
        <dbReference type="Proteomes" id="UP000646827"/>
    </source>
</evidence>
<gene>
    <name evidence="8" type="ORF">INT45_011684</name>
</gene>
<evidence type="ECO:0000256" key="6">
    <source>
        <dbReference type="ARBA" id="ARBA00023211"/>
    </source>
</evidence>
<evidence type="ECO:0000256" key="2">
    <source>
        <dbReference type="ARBA" id="ARBA00001946"/>
    </source>
</evidence>
<comment type="cofactor">
    <cofactor evidence="2">
        <name>Mg(2+)</name>
        <dbReference type="ChEBI" id="CHEBI:18420"/>
    </cofactor>
</comment>
<evidence type="ECO:0000256" key="1">
    <source>
        <dbReference type="ARBA" id="ARBA00001936"/>
    </source>
</evidence>
<comment type="cofactor">
    <cofactor evidence="1">
        <name>Mn(2+)</name>
        <dbReference type="ChEBI" id="CHEBI:29035"/>
    </cofactor>
</comment>
<keyword evidence="3" id="KW-0479">Metal-binding</keyword>
<accession>A0A8H7SB40</accession>
<dbReference type="AlphaFoldDB" id="A0A8H7SB40"/>
<dbReference type="GO" id="GO:0010945">
    <property type="term" value="F:coenzyme A diphosphatase activity"/>
    <property type="evidence" value="ECO:0007669"/>
    <property type="project" value="InterPro"/>
</dbReference>
<organism evidence="8 9">
    <name type="scientific">Circinella minor</name>
    <dbReference type="NCBI Taxonomy" id="1195481"/>
    <lineage>
        <taxon>Eukaryota</taxon>
        <taxon>Fungi</taxon>
        <taxon>Fungi incertae sedis</taxon>
        <taxon>Mucoromycota</taxon>
        <taxon>Mucoromycotina</taxon>
        <taxon>Mucoromycetes</taxon>
        <taxon>Mucorales</taxon>
        <taxon>Lichtheimiaceae</taxon>
        <taxon>Circinella</taxon>
    </lineage>
</organism>
<keyword evidence="6" id="KW-0464">Manganese</keyword>
<comment type="caution">
    <text evidence="8">The sequence shown here is derived from an EMBL/GenBank/DDBJ whole genome shotgun (WGS) entry which is preliminary data.</text>
</comment>
<name>A0A8H7SB40_9FUNG</name>
<feature type="domain" description="Nudix hydrolase" evidence="7">
    <location>
        <begin position="36"/>
        <end position="172"/>
    </location>
</feature>
<dbReference type="OrthoDB" id="206213at2759"/>